<dbReference type="RefSeq" id="WP_201630187.1">
    <property type="nucleotide sequence ID" value="NZ_JAEQNB010000001.1"/>
</dbReference>
<organism evidence="1 2">
    <name type="scientific">Tumebacillus amylolyticus</name>
    <dbReference type="NCBI Taxonomy" id="2801339"/>
    <lineage>
        <taxon>Bacteria</taxon>
        <taxon>Bacillati</taxon>
        <taxon>Bacillota</taxon>
        <taxon>Bacilli</taxon>
        <taxon>Bacillales</taxon>
        <taxon>Alicyclobacillaceae</taxon>
        <taxon>Tumebacillus</taxon>
    </lineage>
</organism>
<evidence type="ECO:0008006" key="3">
    <source>
        <dbReference type="Google" id="ProtNLM"/>
    </source>
</evidence>
<name>A0ABS1J470_9BACL</name>
<sequence>MSALQTRKVKVHVGSKRPHPVKADESLKTLFHLSSRPIVDLLNGLFGEAFNPESAQVESLNTEFIDGEMDAMYADSRIRVTTEQETKEFHIEFQTKNDAMMIIRMFEYGFQAAKGGSQKVEEGIVIRFPPQLVIYLEHGPLRTDEISCIVQFPPYEAGNQYEYRVPVKRFWEFTDEDFTGDLYALIPFQVFTFRKVISSIVQDQGLSDQEKKLFVHRELARLKECIEQSHEYILAVHRQRKITEDDVNKMSTVIYNLSRHLYNKFEPYYESFFVEVEQMVKSMIDMKLLKQAKEVAMNEGRMLGIKEGKSEGLKEGKLQGLMEGKLQGLMEGKTQGLMEGKHEMLLSQFSQRNFLDDQMRAFILGVSDEEMIQKLSSLILTASSKQEILQGIQAE</sequence>
<evidence type="ECO:0000313" key="2">
    <source>
        <dbReference type="Proteomes" id="UP000602284"/>
    </source>
</evidence>
<dbReference type="Proteomes" id="UP000602284">
    <property type="component" value="Unassembled WGS sequence"/>
</dbReference>
<reference evidence="1 2" key="1">
    <citation type="submission" date="2021-01" db="EMBL/GenBank/DDBJ databases">
        <title>Tumebacillus sp. strain ITR2 16S ribosomal RNA gene Genome sequencing and assembly.</title>
        <authorList>
            <person name="Kang M."/>
        </authorList>
    </citation>
    <scope>NUCLEOTIDE SEQUENCE [LARGE SCALE GENOMIC DNA]</scope>
    <source>
        <strain evidence="1 2">ITR2</strain>
    </source>
</reference>
<evidence type="ECO:0000313" key="1">
    <source>
        <dbReference type="EMBL" id="MBL0385067.1"/>
    </source>
</evidence>
<keyword evidence="2" id="KW-1185">Reference proteome</keyword>
<accession>A0ABS1J470</accession>
<gene>
    <name evidence="1" type="ORF">JJB07_00285</name>
</gene>
<dbReference type="EMBL" id="JAEQNB010000001">
    <property type="protein sequence ID" value="MBL0385067.1"/>
    <property type="molecule type" value="Genomic_DNA"/>
</dbReference>
<proteinExistence type="predicted"/>
<comment type="caution">
    <text evidence="1">The sequence shown here is derived from an EMBL/GenBank/DDBJ whole genome shotgun (WGS) entry which is preliminary data.</text>
</comment>
<protein>
    <recommendedName>
        <fullName evidence="3">Transposase</fullName>
    </recommendedName>
</protein>